<gene>
    <name evidence="2" type="ORF">SDC9_132249</name>
</gene>
<protein>
    <recommendedName>
        <fullName evidence="1">Transcription regulator PadR N-terminal domain-containing protein</fullName>
    </recommendedName>
</protein>
<accession>A0A645D7E4</accession>
<dbReference type="EMBL" id="VSSQ01033540">
    <property type="protein sequence ID" value="MPM85171.1"/>
    <property type="molecule type" value="Genomic_DNA"/>
</dbReference>
<dbReference type="PANTHER" id="PTHR33169:SF24">
    <property type="entry name" value="TRANSCRIPTIONAL REGULATOR, PADR FAMILY"/>
    <property type="match status" value="1"/>
</dbReference>
<sequence>MNTQFKKGVLELVVMMVVAKQDIYGYELVKEVSNIVHVNEGTIYPLLKRMTNDSLFDTYLRESTEGPPRKYYRITARGIETMEQTKKEWMEFSTSINRFIENSKENKHE</sequence>
<comment type="caution">
    <text evidence="2">The sequence shown here is derived from an EMBL/GenBank/DDBJ whole genome shotgun (WGS) entry which is preliminary data.</text>
</comment>
<dbReference type="PANTHER" id="PTHR33169">
    <property type="entry name" value="PADR-FAMILY TRANSCRIPTIONAL REGULATOR"/>
    <property type="match status" value="1"/>
</dbReference>
<organism evidence="2">
    <name type="scientific">bioreactor metagenome</name>
    <dbReference type="NCBI Taxonomy" id="1076179"/>
    <lineage>
        <taxon>unclassified sequences</taxon>
        <taxon>metagenomes</taxon>
        <taxon>ecological metagenomes</taxon>
    </lineage>
</organism>
<dbReference type="SUPFAM" id="SSF46785">
    <property type="entry name" value="Winged helix' DNA-binding domain"/>
    <property type="match status" value="1"/>
</dbReference>
<evidence type="ECO:0000313" key="2">
    <source>
        <dbReference type="EMBL" id="MPM85171.1"/>
    </source>
</evidence>
<dbReference type="Pfam" id="PF03551">
    <property type="entry name" value="PadR"/>
    <property type="match status" value="1"/>
</dbReference>
<feature type="domain" description="Transcription regulator PadR N-terminal" evidence="1">
    <location>
        <begin position="14"/>
        <end position="83"/>
    </location>
</feature>
<dbReference type="InterPro" id="IPR052509">
    <property type="entry name" value="Metal_resp_DNA-bind_regulator"/>
</dbReference>
<dbReference type="AlphaFoldDB" id="A0A645D7E4"/>
<dbReference type="InterPro" id="IPR036388">
    <property type="entry name" value="WH-like_DNA-bd_sf"/>
</dbReference>
<dbReference type="InterPro" id="IPR005149">
    <property type="entry name" value="Tscrpt_reg_PadR_N"/>
</dbReference>
<evidence type="ECO:0000259" key="1">
    <source>
        <dbReference type="Pfam" id="PF03551"/>
    </source>
</evidence>
<dbReference type="Gene3D" id="1.10.10.10">
    <property type="entry name" value="Winged helix-like DNA-binding domain superfamily/Winged helix DNA-binding domain"/>
    <property type="match status" value="1"/>
</dbReference>
<dbReference type="InterPro" id="IPR036390">
    <property type="entry name" value="WH_DNA-bd_sf"/>
</dbReference>
<proteinExistence type="predicted"/>
<reference evidence="2" key="1">
    <citation type="submission" date="2019-08" db="EMBL/GenBank/DDBJ databases">
        <authorList>
            <person name="Kucharzyk K."/>
            <person name="Murdoch R.W."/>
            <person name="Higgins S."/>
            <person name="Loffler F."/>
        </authorList>
    </citation>
    <scope>NUCLEOTIDE SEQUENCE</scope>
</reference>
<name>A0A645D7E4_9ZZZZ</name>